<dbReference type="GO" id="GO:0032259">
    <property type="term" value="P:methylation"/>
    <property type="evidence" value="ECO:0007669"/>
    <property type="project" value="UniProtKB-KW"/>
</dbReference>
<evidence type="ECO:0000313" key="10">
    <source>
        <dbReference type="EMBL" id="SNT21640.1"/>
    </source>
</evidence>
<dbReference type="GO" id="GO:0003677">
    <property type="term" value="F:DNA binding"/>
    <property type="evidence" value="ECO:0007669"/>
    <property type="project" value="TreeGrafter"/>
</dbReference>
<evidence type="ECO:0000256" key="1">
    <source>
        <dbReference type="ARBA" id="ARBA00011975"/>
    </source>
</evidence>
<comment type="catalytic activity">
    <reaction evidence="6">
        <text>a 2'-deoxycytidine in DNA + S-adenosyl-L-methionine = a 5-methyl-2'-deoxycytidine in DNA + S-adenosyl-L-homocysteine + H(+)</text>
        <dbReference type="Rhea" id="RHEA:13681"/>
        <dbReference type="Rhea" id="RHEA-COMP:11369"/>
        <dbReference type="Rhea" id="RHEA-COMP:11370"/>
        <dbReference type="ChEBI" id="CHEBI:15378"/>
        <dbReference type="ChEBI" id="CHEBI:57856"/>
        <dbReference type="ChEBI" id="CHEBI:59789"/>
        <dbReference type="ChEBI" id="CHEBI:85452"/>
        <dbReference type="ChEBI" id="CHEBI:85454"/>
        <dbReference type="EC" id="2.1.1.37"/>
    </reaction>
</comment>
<dbReference type="NCBIfam" id="TIGR00675">
    <property type="entry name" value="dcm"/>
    <property type="match status" value="1"/>
</dbReference>
<dbReference type="Pfam" id="PF00145">
    <property type="entry name" value="DNA_methylase"/>
    <property type="match status" value="1"/>
</dbReference>
<dbReference type="PRINTS" id="PR00105">
    <property type="entry name" value="C5METTRFRASE"/>
</dbReference>
<keyword evidence="4 7" id="KW-0949">S-adenosyl-L-methionine</keyword>
<evidence type="ECO:0000256" key="7">
    <source>
        <dbReference type="PROSITE-ProRule" id="PRU01016"/>
    </source>
</evidence>
<keyword evidence="2 7" id="KW-0489">Methyltransferase</keyword>
<dbReference type="Gene3D" id="3.40.50.150">
    <property type="entry name" value="Vaccinia Virus protein VP39"/>
    <property type="match status" value="1"/>
</dbReference>
<dbReference type="InterPro" id="IPR050390">
    <property type="entry name" value="C5-Methyltransferase"/>
</dbReference>
<accession>A0A239KUE2</accession>
<dbReference type="EMBL" id="FZOU01000005">
    <property type="protein sequence ID" value="SNT21640.1"/>
    <property type="molecule type" value="Genomic_DNA"/>
</dbReference>
<organism evidence="10 11">
    <name type="scientific">Granulicella rosea</name>
    <dbReference type="NCBI Taxonomy" id="474952"/>
    <lineage>
        <taxon>Bacteria</taxon>
        <taxon>Pseudomonadati</taxon>
        <taxon>Acidobacteriota</taxon>
        <taxon>Terriglobia</taxon>
        <taxon>Terriglobales</taxon>
        <taxon>Acidobacteriaceae</taxon>
        <taxon>Granulicella</taxon>
    </lineage>
</organism>
<protein>
    <recommendedName>
        <fullName evidence="1">DNA (cytosine-5-)-methyltransferase</fullName>
        <ecNumber evidence="1">2.1.1.37</ecNumber>
    </recommendedName>
</protein>
<dbReference type="EC" id="2.1.1.37" evidence="1"/>
<feature type="active site" evidence="7">
    <location>
        <position position="73"/>
    </location>
</feature>
<feature type="compositionally biased region" description="Basic and acidic residues" evidence="9">
    <location>
        <begin position="250"/>
        <end position="268"/>
    </location>
</feature>
<dbReference type="InterPro" id="IPR001525">
    <property type="entry name" value="C5_MeTfrase"/>
</dbReference>
<sequence>MDTPLKVVDLFCGAGGMSQGFSKAGFDVILAVDKNKAAVRTYSKNFGHPALELDLANTADIPSATVIVGGPPCQGFSSAGSRRSDDSRNTLVGVFARIVAQQLPSAFVFENVEGFLTGNGGAHVLELIEPLVSAGYRIHLKKINAANYGVPQNRKRVVAIGGLGWDPTFTEATHAAFGTPGANLHSRHLPLAPTVAEALAGLPRPTSSPQGHPQGHFFNELTGSALSRAEHLLAGMTMRDLPVELQHESYRRRADRRVSDGTPTERRGGAPAGIRRLSADEPSKAITSGARTEFLHPSEHRNLTLRECARLQTFDDDFQFAGNASEQALLIGNAVPPLLAFKIACGIRRDLESSRTFHNRGALLSFVPTMSSGMSPALHNTARLVKMQSRLEYDQETFPFASV</sequence>
<dbReference type="PANTHER" id="PTHR10629:SF52">
    <property type="entry name" value="DNA (CYTOSINE-5)-METHYLTRANSFERASE 1"/>
    <property type="match status" value="1"/>
</dbReference>
<evidence type="ECO:0000256" key="5">
    <source>
        <dbReference type="ARBA" id="ARBA00022747"/>
    </source>
</evidence>
<dbReference type="PANTHER" id="PTHR10629">
    <property type="entry name" value="CYTOSINE-SPECIFIC METHYLTRANSFERASE"/>
    <property type="match status" value="1"/>
</dbReference>
<feature type="region of interest" description="Disordered" evidence="9">
    <location>
        <begin position="250"/>
        <end position="275"/>
    </location>
</feature>
<dbReference type="AlphaFoldDB" id="A0A239KUE2"/>
<comment type="similarity">
    <text evidence="7 8">Belongs to the class I-like SAM-binding methyltransferase superfamily. C5-methyltransferase family.</text>
</comment>
<keyword evidence="3 7" id="KW-0808">Transferase</keyword>
<evidence type="ECO:0000256" key="6">
    <source>
        <dbReference type="ARBA" id="ARBA00047422"/>
    </source>
</evidence>
<evidence type="ECO:0000256" key="8">
    <source>
        <dbReference type="RuleBase" id="RU000416"/>
    </source>
</evidence>
<dbReference type="Gene3D" id="3.90.120.10">
    <property type="entry name" value="DNA Methylase, subunit A, domain 2"/>
    <property type="match status" value="1"/>
</dbReference>
<evidence type="ECO:0000256" key="2">
    <source>
        <dbReference type="ARBA" id="ARBA00022603"/>
    </source>
</evidence>
<dbReference type="OrthoDB" id="9813719at2"/>
<dbReference type="GO" id="GO:0009307">
    <property type="term" value="P:DNA restriction-modification system"/>
    <property type="evidence" value="ECO:0007669"/>
    <property type="project" value="UniProtKB-KW"/>
</dbReference>
<dbReference type="SUPFAM" id="SSF53335">
    <property type="entry name" value="S-adenosyl-L-methionine-dependent methyltransferases"/>
    <property type="match status" value="1"/>
</dbReference>
<dbReference type="RefSeq" id="WP_089409274.1">
    <property type="nucleotide sequence ID" value="NZ_FZOU01000005.1"/>
</dbReference>
<dbReference type="InterPro" id="IPR029063">
    <property type="entry name" value="SAM-dependent_MTases_sf"/>
</dbReference>
<dbReference type="GO" id="GO:0003886">
    <property type="term" value="F:DNA (cytosine-5-)-methyltransferase activity"/>
    <property type="evidence" value="ECO:0007669"/>
    <property type="project" value="UniProtKB-EC"/>
</dbReference>
<dbReference type="GO" id="GO:0044027">
    <property type="term" value="P:negative regulation of gene expression via chromosomal CpG island methylation"/>
    <property type="evidence" value="ECO:0007669"/>
    <property type="project" value="TreeGrafter"/>
</dbReference>
<proteinExistence type="inferred from homology"/>
<keyword evidence="5" id="KW-0680">Restriction system</keyword>
<dbReference type="Proteomes" id="UP000198356">
    <property type="component" value="Unassembled WGS sequence"/>
</dbReference>
<gene>
    <name evidence="10" type="ORF">SAMN05421770_105211</name>
</gene>
<evidence type="ECO:0000256" key="9">
    <source>
        <dbReference type="SAM" id="MobiDB-lite"/>
    </source>
</evidence>
<evidence type="ECO:0000256" key="3">
    <source>
        <dbReference type="ARBA" id="ARBA00022679"/>
    </source>
</evidence>
<dbReference type="PROSITE" id="PS51679">
    <property type="entry name" value="SAM_MT_C5"/>
    <property type="match status" value="1"/>
</dbReference>
<name>A0A239KUE2_9BACT</name>
<evidence type="ECO:0000313" key="11">
    <source>
        <dbReference type="Proteomes" id="UP000198356"/>
    </source>
</evidence>
<reference evidence="10 11" key="1">
    <citation type="submission" date="2017-06" db="EMBL/GenBank/DDBJ databases">
        <authorList>
            <person name="Kim H.J."/>
            <person name="Triplett B.A."/>
        </authorList>
    </citation>
    <scope>NUCLEOTIDE SEQUENCE [LARGE SCALE GENOMIC DNA]</scope>
    <source>
        <strain evidence="10 11">DSM 18704</strain>
    </source>
</reference>
<evidence type="ECO:0000256" key="4">
    <source>
        <dbReference type="ARBA" id="ARBA00022691"/>
    </source>
</evidence>
<keyword evidence="11" id="KW-1185">Reference proteome</keyword>